<accession>A0A4Y6V0T0</accession>
<evidence type="ECO:0000256" key="7">
    <source>
        <dbReference type="RuleBase" id="RU003690"/>
    </source>
</evidence>
<protein>
    <recommendedName>
        <fullName evidence="6">Amygdalase</fullName>
    </recommendedName>
    <alternativeName>
        <fullName evidence="4">Cellobiase</fullName>
    </alternativeName>
    <alternativeName>
        <fullName evidence="5">Gentiobiase</fullName>
    </alternativeName>
</protein>
<keyword evidence="9" id="KW-1185">Reference proteome</keyword>
<dbReference type="GO" id="GO:0005829">
    <property type="term" value="C:cytosol"/>
    <property type="evidence" value="ECO:0007669"/>
    <property type="project" value="TreeGrafter"/>
</dbReference>
<dbReference type="RefSeq" id="WP_141448904.1">
    <property type="nucleotide sequence ID" value="NZ_CP041217.1"/>
</dbReference>
<comment type="similarity">
    <text evidence="1 7">Belongs to the glycosyl hydrolase 1 family.</text>
</comment>
<organism evidence="8 9">
    <name type="scientific">Saccharibacillus brassicae</name>
    <dbReference type="NCBI Taxonomy" id="2583377"/>
    <lineage>
        <taxon>Bacteria</taxon>
        <taxon>Bacillati</taxon>
        <taxon>Bacillota</taxon>
        <taxon>Bacilli</taxon>
        <taxon>Bacillales</taxon>
        <taxon>Paenibacillaceae</taxon>
        <taxon>Saccharibacillus</taxon>
    </lineage>
</organism>
<evidence type="ECO:0000256" key="6">
    <source>
        <dbReference type="ARBA" id="ARBA00079432"/>
    </source>
</evidence>
<dbReference type="OrthoDB" id="9765195at2"/>
<keyword evidence="3" id="KW-0326">Glycosidase</keyword>
<dbReference type="GO" id="GO:0016052">
    <property type="term" value="P:carbohydrate catabolic process"/>
    <property type="evidence" value="ECO:0007669"/>
    <property type="project" value="TreeGrafter"/>
</dbReference>
<dbReference type="InterPro" id="IPR017853">
    <property type="entry name" value="GH"/>
</dbReference>
<name>A0A4Y6V0T0_SACBS</name>
<dbReference type="FunFam" id="3.20.20.80:FF:000004">
    <property type="entry name" value="Beta-glucosidase 6-phospho-beta-glucosidase"/>
    <property type="match status" value="1"/>
</dbReference>
<evidence type="ECO:0000313" key="8">
    <source>
        <dbReference type="EMBL" id="QDH22360.1"/>
    </source>
</evidence>
<evidence type="ECO:0000256" key="3">
    <source>
        <dbReference type="ARBA" id="ARBA00023295"/>
    </source>
</evidence>
<keyword evidence="2 8" id="KW-0378">Hydrolase</keyword>
<dbReference type="AlphaFoldDB" id="A0A4Y6V0T0"/>
<dbReference type="EMBL" id="CP041217">
    <property type="protein sequence ID" value="QDH22360.1"/>
    <property type="molecule type" value="Genomic_DNA"/>
</dbReference>
<evidence type="ECO:0000256" key="2">
    <source>
        <dbReference type="ARBA" id="ARBA00022801"/>
    </source>
</evidence>
<dbReference type="SUPFAM" id="SSF51445">
    <property type="entry name" value="(Trans)glycosidases"/>
    <property type="match status" value="1"/>
</dbReference>
<dbReference type="GO" id="GO:0008422">
    <property type="term" value="F:beta-glucosidase activity"/>
    <property type="evidence" value="ECO:0007669"/>
    <property type="project" value="TreeGrafter"/>
</dbReference>
<sequence>MQSEFPEGFLWGGATAANQFEGGYLEGGKGLSTADVMTSGEHGVPREITNGIMDDRHYPSHEAVGHYRRFEEDIELFGELGFKCYRLSINWTRIFPNGDEAEPNEEGLRYYDEVFDACLRRNIEPLVTLSHFETPLGLLKYGSWTNRQVVDFFLRYCETVFNRYKSKVTRWITFNEINVMSTKPWMAGGVDSDEEQVRMTAAYHQFLASAKAVRLAHQINPANKVGMMYAGHFSYPHSCDPEDVQRHDEFMHKMLFYCDVQCRGRYPAYKLKEFEREGITLPIEAGDEETLRQGTVDFLSFSYYLTHVVGKETSLVMKGLNGVKTGYANPHLPTSEWGWAINPLGLRHALNVLYDRYQIPLMIVENGLGAVDRVEEDGSVHDGCRIDYLRDHIREMRKAIQLDGVEVWGYTMWSPIDIISASTGEMKKRYGLIYADVDDQGGGTFKRIRKDSFHWYKKVIASNGADLES</sequence>
<proteinExistence type="inferred from homology"/>
<dbReference type="PROSITE" id="PS00653">
    <property type="entry name" value="GLYCOSYL_HYDROL_F1_2"/>
    <property type="match status" value="1"/>
</dbReference>
<dbReference type="InterPro" id="IPR001360">
    <property type="entry name" value="Glyco_hydro_1"/>
</dbReference>
<dbReference type="Proteomes" id="UP000316968">
    <property type="component" value="Chromosome"/>
</dbReference>
<gene>
    <name evidence="8" type="ORF">FFV09_16815</name>
</gene>
<reference evidence="8 9" key="1">
    <citation type="submission" date="2019-06" db="EMBL/GenBank/DDBJ databases">
        <title>Saccharibacillus brassicae sp. nov., an endophytic bacterium isolated from Chinese cabbage seeds (Brassica pekinensis).</title>
        <authorList>
            <person name="Jiang L."/>
            <person name="Lee J."/>
            <person name="Kim S.W."/>
        </authorList>
    </citation>
    <scope>NUCLEOTIDE SEQUENCE [LARGE SCALE GENOMIC DNA]</scope>
    <source>
        <strain evidence="9">KCTC 43072 / ATSA2</strain>
    </source>
</reference>
<evidence type="ECO:0000256" key="5">
    <source>
        <dbReference type="ARBA" id="ARBA00032194"/>
    </source>
</evidence>
<dbReference type="InterPro" id="IPR033132">
    <property type="entry name" value="GH_1_N_CS"/>
</dbReference>
<dbReference type="Gene3D" id="3.20.20.80">
    <property type="entry name" value="Glycosidases"/>
    <property type="match status" value="1"/>
</dbReference>
<evidence type="ECO:0000256" key="4">
    <source>
        <dbReference type="ARBA" id="ARBA00031448"/>
    </source>
</evidence>
<evidence type="ECO:0000256" key="1">
    <source>
        <dbReference type="ARBA" id="ARBA00010838"/>
    </source>
</evidence>
<dbReference type="Pfam" id="PF00232">
    <property type="entry name" value="Glyco_hydro_1"/>
    <property type="match status" value="1"/>
</dbReference>
<dbReference type="KEGG" id="saca:FFV09_16815"/>
<evidence type="ECO:0000313" key="9">
    <source>
        <dbReference type="Proteomes" id="UP000316968"/>
    </source>
</evidence>
<dbReference type="PANTHER" id="PTHR10353:SF122">
    <property type="entry name" value="6-PHOSPHO-BETA-GLUCOSIDASE ASCB-RELATED"/>
    <property type="match status" value="1"/>
</dbReference>
<dbReference type="PRINTS" id="PR00131">
    <property type="entry name" value="GLHYDRLASE1"/>
</dbReference>
<dbReference type="PANTHER" id="PTHR10353">
    <property type="entry name" value="GLYCOSYL HYDROLASE"/>
    <property type="match status" value="1"/>
</dbReference>